<accession>A0ABQ4C6L7</accession>
<organism evidence="1 2">
    <name type="scientific">Asanoa iriomotensis</name>
    <dbReference type="NCBI Taxonomy" id="234613"/>
    <lineage>
        <taxon>Bacteria</taxon>
        <taxon>Bacillati</taxon>
        <taxon>Actinomycetota</taxon>
        <taxon>Actinomycetes</taxon>
        <taxon>Micromonosporales</taxon>
        <taxon>Micromonosporaceae</taxon>
        <taxon>Asanoa</taxon>
    </lineage>
</organism>
<dbReference type="Proteomes" id="UP000624325">
    <property type="component" value="Unassembled WGS sequence"/>
</dbReference>
<reference evidence="1 2" key="1">
    <citation type="submission" date="2021-01" db="EMBL/GenBank/DDBJ databases">
        <title>Whole genome shotgun sequence of Asanoa iriomotensis NBRC 100142.</title>
        <authorList>
            <person name="Komaki H."/>
            <person name="Tamura T."/>
        </authorList>
    </citation>
    <scope>NUCLEOTIDE SEQUENCE [LARGE SCALE GENOMIC DNA]</scope>
    <source>
        <strain evidence="1 2">NBRC 100142</strain>
    </source>
</reference>
<dbReference type="EMBL" id="BONC01000033">
    <property type="protein sequence ID" value="GIF58427.1"/>
    <property type="molecule type" value="Genomic_DNA"/>
</dbReference>
<keyword evidence="2" id="KW-1185">Reference proteome</keyword>
<name>A0ABQ4C6L7_9ACTN</name>
<comment type="caution">
    <text evidence="1">The sequence shown here is derived from an EMBL/GenBank/DDBJ whole genome shotgun (WGS) entry which is preliminary data.</text>
</comment>
<sequence>MIADNVLMAATKAWRRNLAGSLAVVAGVLALSLGVPAIDGALSNTTVSTTAPLEFASNASVVPPPDASVVADQTSPSQGVVTLAVDGVRYRLTAESFPGTLQQLADRIRAEVQNVAGIQAISPDQAVTSNSGIPGLQATYVGENRTGRYTVYLQSGTGVTAVVDGNDAGVTAHRAALETSVRTVTIDQTA</sequence>
<proteinExistence type="predicted"/>
<evidence type="ECO:0000313" key="1">
    <source>
        <dbReference type="EMBL" id="GIF58427.1"/>
    </source>
</evidence>
<gene>
    <name evidence="1" type="ORF">Air01nite_45220</name>
</gene>
<protein>
    <submittedName>
        <fullName evidence="1">Uncharacterized protein</fullName>
    </submittedName>
</protein>
<evidence type="ECO:0000313" key="2">
    <source>
        <dbReference type="Proteomes" id="UP000624325"/>
    </source>
</evidence>